<evidence type="ECO:0000313" key="3">
    <source>
        <dbReference type="Proteomes" id="UP000316621"/>
    </source>
</evidence>
<dbReference type="AlphaFoldDB" id="A0A4Y7L4G6"/>
<reference evidence="2 3" key="1">
    <citation type="journal article" date="2018" name="Science">
        <title>The opium poppy genome and morphinan production.</title>
        <authorList>
            <person name="Guo L."/>
            <person name="Winzer T."/>
            <person name="Yang X."/>
            <person name="Li Y."/>
            <person name="Ning Z."/>
            <person name="He Z."/>
            <person name="Teodor R."/>
            <person name="Lu Y."/>
            <person name="Bowser T.A."/>
            <person name="Graham I.A."/>
            <person name="Ye K."/>
        </authorList>
    </citation>
    <scope>NUCLEOTIDE SEQUENCE [LARGE SCALE GENOMIC DNA]</scope>
    <source>
        <strain evidence="3">cv. HN1</strain>
        <tissue evidence="2">Leaves</tissue>
    </source>
</reference>
<dbReference type="EMBL" id="CM010724">
    <property type="protein sequence ID" value="RZC80076.1"/>
    <property type="molecule type" value="Genomic_DNA"/>
</dbReference>
<dbReference type="Gramene" id="RZC80076">
    <property type="protein sequence ID" value="RZC80076"/>
    <property type="gene ID" value="C5167_042656"/>
</dbReference>
<gene>
    <name evidence="2" type="ORF">C5167_042656</name>
</gene>
<evidence type="ECO:0000256" key="1">
    <source>
        <dbReference type="SAM" id="MobiDB-lite"/>
    </source>
</evidence>
<sequence>MDVSKKHLNLELEFGLHYSELVNHRGIEYGQKAAEKLFLFCWNLIILHPIVRNSKKENGLRKFPGCSWIEVNAKLNLFVAGDKLHIGAGEVRALLLWFGSIASFYPDEVDIFRGNSRNMTTKEDSFQAILPDYFLDAEYAFEGNKDMTTIPDEEATSGGNSRDITSEQEIFQVPLQIPSDDEYASSISYYNSEEEYSDEDEDEDVDVDVCGGRGLP</sequence>
<dbReference type="Proteomes" id="UP000316621">
    <property type="component" value="Chromosome 10"/>
</dbReference>
<name>A0A4Y7L4G6_PAPSO</name>
<accession>A0A4Y7L4G6</accession>
<organism evidence="2 3">
    <name type="scientific">Papaver somniferum</name>
    <name type="common">Opium poppy</name>
    <dbReference type="NCBI Taxonomy" id="3469"/>
    <lineage>
        <taxon>Eukaryota</taxon>
        <taxon>Viridiplantae</taxon>
        <taxon>Streptophyta</taxon>
        <taxon>Embryophyta</taxon>
        <taxon>Tracheophyta</taxon>
        <taxon>Spermatophyta</taxon>
        <taxon>Magnoliopsida</taxon>
        <taxon>Ranunculales</taxon>
        <taxon>Papaveraceae</taxon>
        <taxon>Papaveroideae</taxon>
        <taxon>Papaver</taxon>
    </lineage>
</organism>
<protein>
    <submittedName>
        <fullName evidence="2">Uncharacterized protein</fullName>
    </submittedName>
</protein>
<feature type="compositionally biased region" description="Acidic residues" evidence="1">
    <location>
        <begin position="192"/>
        <end position="207"/>
    </location>
</feature>
<evidence type="ECO:0000313" key="2">
    <source>
        <dbReference type="EMBL" id="RZC80076.1"/>
    </source>
</evidence>
<keyword evidence="3" id="KW-1185">Reference proteome</keyword>
<feature type="region of interest" description="Disordered" evidence="1">
    <location>
        <begin position="186"/>
        <end position="216"/>
    </location>
</feature>
<proteinExistence type="predicted"/>